<sequence length="43" mass="4585">MLDSDSVTPDFLQNLSNNLTGLVSGIVEDLDIEAALRVVLGCH</sequence>
<name>A0A382ZIL7_9ZZZZ</name>
<dbReference type="AlphaFoldDB" id="A0A382ZIL7"/>
<dbReference type="EMBL" id="UINC01184262">
    <property type="protein sequence ID" value="SVD95396.1"/>
    <property type="molecule type" value="Genomic_DNA"/>
</dbReference>
<proteinExistence type="predicted"/>
<accession>A0A382ZIL7</accession>
<organism evidence="1">
    <name type="scientific">marine metagenome</name>
    <dbReference type="NCBI Taxonomy" id="408172"/>
    <lineage>
        <taxon>unclassified sequences</taxon>
        <taxon>metagenomes</taxon>
        <taxon>ecological metagenomes</taxon>
    </lineage>
</organism>
<gene>
    <name evidence="1" type="ORF">METZ01_LOCUS448250</name>
</gene>
<protein>
    <submittedName>
        <fullName evidence="1">Uncharacterized protein</fullName>
    </submittedName>
</protein>
<evidence type="ECO:0000313" key="1">
    <source>
        <dbReference type="EMBL" id="SVD95396.1"/>
    </source>
</evidence>
<reference evidence="1" key="1">
    <citation type="submission" date="2018-05" db="EMBL/GenBank/DDBJ databases">
        <authorList>
            <person name="Lanie J.A."/>
            <person name="Ng W.-L."/>
            <person name="Kazmierczak K.M."/>
            <person name="Andrzejewski T.M."/>
            <person name="Davidsen T.M."/>
            <person name="Wayne K.J."/>
            <person name="Tettelin H."/>
            <person name="Glass J.I."/>
            <person name="Rusch D."/>
            <person name="Podicherti R."/>
            <person name="Tsui H.-C.T."/>
            <person name="Winkler M.E."/>
        </authorList>
    </citation>
    <scope>NUCLEOTIDE SEQUENCE</scope>
</reference>